<evidence type="ECO:0000259" key="1">
    <source>
        <dbReference type="Pfam" id="PF09643"/>
    </source>
</evidence>
<feature type="domain" description="YopX protein" evidence="1">
    <location>
        <begin position="6"/>
        <end position="123"/>
    </location>
</feature>
<keyword evidence="3" id="KW-1185">Reference proteome</keyword>
<dbReference type="Proteomes" id="UP000274772">
    <property type="component" value="Chromosome"/>
</dbReference>
<dbReference type="Gene3D" id="2.30.30.290">
    <property type="entry name" value="YopX-like domains"/>
    <property type="match status" value="1"/>
</dbReference>
<dbReference type="EMBL" id="AP018586">
    <property type="protein sequence ID" value="BBD92822.1"/>
    <property type="molecule type" value="Genomic_DNA"/>
</dbReference>
<dbReference type="InterPro" id="IPR019096">
    <property type="entry name" value="YopX_protein"/>
</dbReference>
<proteinExistence type="predicted"/>
<evidence type="ECO:0000313" key="3">
    <source>
        <dbReference type="Proteomes" id="UP000274772"/>
    </source>
</evidence>
<dbReference type="RefSeq" id="WP_002442323.1">
    <property type="nucleotide sequence ID" value="NZ_AP018586.1"/>
</dbReference>
<protein>
    <recommendedName>
        <fullName evidence="1">YopX protein domain-containing protein</fullName>
    </recommendedName>
</protein>
<dbReference type="SUPFAM" id="SSF159006">
    <property type="entry name" value="YopX-like"/>
    <property type="match status" value="1"/>
</dbReference>
<name>A0ABM7FVS3_9STAP</name>
<organism evidence="2 3">
    <name type="scientific">Staphylococcus caprae</name>
    <dbReference type="NCBI Taxonomy" id="29380"/>
    <lineage>
        <taxon>Bacteria</taxon>
        <taxon>Bacillati</taxon>
        <taxon>Bacillota</taxon>
        <taxon>Bacilli</taxon>
        <taxon>Bacillales</taxon>
        <taxon>Staphylococcaceae</taxon>
        <taxon>Staphylococcus</taxon>
    </lineage>
</organism>
<reference evidence="2 3" key="1">
    <citation type="submission" date="2018-05" db="EMBL/GenBank/DDBJ databases">
        <title>Complete genome sequencing of three human clinical isolates of Staphylococcus caprae reveals virulence factors similar to those of S. epidermidis and S. capitis.</title>
        <authorList>
            <person name="Watanabe S."/>
            <person name="Cui L."/>
        </authorList>
    </citation>
    <scope>NUCLEOTIDE SEQUENCE [LARGE SCALE GENOMIC DNA]</scope>
    <source>
        <strain evidence="2 3">JMUB590</strain>
    </source>
</reference>
<accession>A0ABM7FVS3</accession>
<evidence type="ECO:0000313" key="2">
    <source>
        <dbReference type="EMBL" id="BBD92822.1"/>
    </source>
</evidence>
<dbReference type="InterPro" id="IPR023385">
    <property type="entry name" value="YopX-like_C"/>
</dbReference>
<dbReference type="Pfam" id="PF09643">
    <property type="entry name" value="YopX"/>
    <property type="match status" value="1"/>
</dbReference>
<sequence length="125" mass="14430">MMPKLRAYVKNGDKWLQIDSDKWGFLLKISPLLDSDVKVSDGMIVLETSKKHLVYSSGLTDFDGVEIFDKDIVKNIDSEELGVVEFDEGQFKVNFRGVSEQLWEIDKDIQIIGNTYRHPHLLERD</sequence>
<dbReference type="GeneID" id="58051514"/>
<gene>
    <name evidence="2" type="ORF">JMUB590_1765</name>
</gene>